<dbReference type="EMBL" id="QXDJ01000012">
    <property type="protein sequence ID" value="RII31838.1"/>
    <property type="molecule type" value="Genomic_DNA"/>
</dbReference>
<name>A0A399IG75_9CLOT</name>
<dbReference type="RefSeq" id="WP_119368304.1">
    <property type="nucleotide sequence ID" value="NZ_QXDJ01000012.1"/>
</dbReference>
<feature type="transmembrane region" description="Helical" evidence="2">
    <location>
        <begin position="139"/>
        <end position="170"/>
    </location>
</feature>
<gene>
    <name evidence="3" type="ORF">D2A34_26085</name>
</gene>
<evidence type="ECO:0000256" key="1">
    <source>
        <dbReference type="SAM" id="MobiDB-lite"/>
    </source>
</evidence>
<keyword evidence="2" id="KW-0812">Transmembrane</keyword>
<keyword evidence="2" id="KW-1133">Transmembrane helix</keyword>
<feature type="transmembrane region" description="Helical" evidence="2">
    <location>
        <begin position="9"/>
        <end position="28"/>
    </location>
</feature>
<proteinExistence type="predicted"/>
<evidence type="ECO:0000313" key="3">
    <source>
        <dbReference type="EMBL" id="RII31838.1"/>
    </source>
</evidence>
<evidence type="ECO:0000313" key="4">
    <source>
        <dbReference type="Proteomes" id="UP000265930"/>
    </source>
</evidence>
<dbReference type="Proteomes" id="UP000265930">
    <property type="component" value="Unassembled WGS sequence"/>
</dbReference>
<feature type="transmembrane region" description="Helical" evidence="2">
    <location>
        <begin position="96"/>
        <end position="119"/>
    </location>
</feature>
<accession>A0A399IG75</accession>
<comment type="caution">
    <text evidence="3">The sequence shown here is derived from an EMBL/GenBank/DDBJ whole genome shotgun (WGS) entry which is preliminary data.</text>
</comment>
<organism evidence="3 4">
    <name type="scientific">Clostridium chromiireducens</name>
    <dbReference type="NCBI Taxonomy" id="225345"/>
    <lineage>
        <taxon>Bacteria</taxon>
        <taxon>Bacillati</taxon>
        <taxon>Bacillota</taxon>
        <taxon>Clostridia</taxon>
        <taxon>Eubacteriales</taxon>
        <taxon>Clostridiaceae</taxon>
        <taxon>Clostridium</taxon>
    </lineage>
</organism>
<feature type="region of interest" description="Disordered" evidence="1">
    <location>
        <begin position="180"/>
        <end position="205"/>
    </location>
</feature>
<protein>
    <submittedName>
        <fullName evidence="3">Uncharacterized protein</fullName>
    </submittedName>
</protein>
<sequence length="205" mass="22989">MNESIKNNTFLKSILVLVIGAFIFDLFFKFITGSGNYYSFKGLINELLVLLIKILVVLFLIIVIAMLTKWLKEIYKDNIINTEVLNKISNTPALKLSLMIAVLLIGVTFIFEILNIITITSNNMNMGVMTVGYNNGTNLGLNIVSLMAFLVKLLIGILFIALTFGCFMYLKEQYEKGTINSKTSSNSNNIKSHISVNNDKRTQNP</sequence>
<reference evidence="3 4" key="1">
    <citation type="submission" date="2018-08" db="EMBL/GenBank/DDBJ databases">
        <title>Genome of Clostridium chromiireducens C1, DSM12136.</title>
        <authorList>
            <person name="Xing M."/>
            <person name="Wei Y."/>
            <person name="Ang E.L."/>
            <person name="Zhao H."/>
            <person name="Zhang Y."/>
        </authorList>
    </citation>
    <scope>NUCLEOTIDE SEQUENCE [LARGE SCALE GENOMIC DNA]</scope>
    <source>
        <strain evidence="3 4">C1</strain>
    </source>
</reference>
<feature type="compositionally biased region" description="Low complexity" evidence="1">
    <location>
        <begin position="180"/>
        <end position="197"/>
    </location>
</feature>
<keyword evidence="2" id="KW-0472">Membrane</keyword>
<feature type="transmembrane region" description="Helical" evidence="2">
    <location>
        <begin position="48"/>
        <end position="67"/>
    </location>
</feature>
<dbReference type="AlphaFoldDB" id="A0A399IG75"/>
<evidence type="ECO:0000256" key="2">
    <source>
        <dbReference type="SAM" id="Phobius"/>
    </source>
</evidence>